<dbReference type="VEuPathDB" id="FungiDB:SMAC_01183"/>
<feature type="compositionally biased region" description="Polar residues" evidence="2">
    <location>
        <begin position="398"/>
        <end position="411"/>
    </location>
</feature>
<organism evidence="3 4">
    <name type="scientific">Sordaria macrospora</name>
    <dbReference type="NCBI Taxonomy" id="5147"/>
    <lineage>
        <taxon>Eukaryota</taxon>
        <taxon>Fungi</taxon>
        <taxon>Dikarya</taxon>
        <taxon>Ascomycota</taxon>
        <taxon>Pezizomycotina</taxon>
        <taxon>Sordariomycetes</taxon>
        <taxon>Sordariomycetidae</taxon>
        <taxon>Sordariales</taxon>
        <taxon>Sordariaceae</taxon>
        <taxon>Sordaria</taxon>
    </lineage>
</organism>
<dbReference type="PANTHER" id="PTHR42023:SF1">
    <property type="entry name" value="BHLH DOMAIN-CONTAINING PROTEIN"/>
    <property type="match status" value="1"/>
</dbReference>
<dbReference type="PANTHER" id="PTHR42023">
    <property type="entry name" value="BHLH DOMAIN-CONTAINING PROTEIN"/>
    <property type="match status" value="1"/>
</dbReference>
<feature type="compositionally biased region" description="Polar residues" evidence="2">
    <location>
        <begin position="83"/>
        <end position="99"/>
    </location>
</feature>
<dbReference type="EMBL" id="NMPR01000042">
    <property type="protein sequence ID" value="KAA8633140.1"/>
    <property type="molecule type" value="Genomic_DNA"/>
</dbReference>
<evidence type="ECO:0000256" key="2">
    <source>
        <dbReference type="SAM" id="MobiDB-lite"/>
    </source>
</evidence>
<feature type="compositionally biased region" description="Low complexity" evidence="2">
    <location>
        <begin position="488"/>
        <end position="518"/>
    </location>
</feature>
<feature type="compositionally biased region" description="Low complexity" evidence="2">
    <location>
        <begin position="538"/>
        <end position="549"/>
    </location>
</feature>
<gene>
    <name evidence="3" type="ORF">SMACR_01183</name>
</gene>
<comment type="caution">
    <text evidence="3">The sequence shown here is derived from an EMBL/GenBank/DDBJ whole genome shotgun (WGS) entry which is preliminary data.</text>
</comment>
<dbReference type="Proteomes" id="UP000433876">
    <property type="component" value="Unassembled WGS sequence"/>
</dbReference>
<dbReference type="AlphaFoldDB" id="A0A8S8ZW11"/>
<feature type="compositionally biased region" description="Acidic residues" evidence="2">
    <location>
        <begin position="21"/>
        <end position="33"/>
    </location>
</feature>
<feature type="coiled-coil region" evidence="1">
    <location>
        <begin position="734"/>
        <end position="768"/>
    </location>
</feature>
<protein>
    <submittedName>
        <fullName evidence="3">Uncharacterized protein</fullName>
    </submittedName>
</protein>
<reference evidence="3 4" key="1">
    <citation type="submission" date="2017-07" db="EMBL/GenBank/DDBJ databases">
        <title>Genome sequence of the Sordaria macrospora wild type strain R19027.</title>
        <authorList>
            <person name="Nowrousian M."/>
            <person name="Teichert I."/>
            <person name="Kueck U."/>
        </authorList>
    </citation>
    <scope>NUCLEOTIDE SEQUENCE [LARGE SCALE GENOMIC DNA]</scope>
    <source>
        <strain evidence="3 4">R19027</strain>
        <tissue evidence="3">Mycelium</tissue>
    </source>
</reference>
<keyword evidence="1" id="KW-0175">Coiled coil</keyword>
<feature type="region of interest" description="Disordered" evidence="2">
    <location>
        <begin position="640"/>
        <end position="693"/>
    </location>
</feature>
<feature type="compositionally biased region" description="Basic and acidic residues" evidence="2">
    <location>
        <begin position="210"/>
        <end position="221"/>
    </location>
</feature>
<feature type="compositionally biased region" description="Polar residues" evidence="2">
    <location>
        <begin position="459"/>
        <end position="475"/>
    </location>
</feature>
<accession>A0A8S8ZW11</accession>
<evidence type="ECO:0000313" key="4">
    <source>
        <dbReference type="Proteomes" id="UP000433876"/>
    </source>
</evidence>
<feature type="region of interest" description="Disordered" evidence="2">
    <location>
        <begin position="1"/>
        <end position="601"/>
    </location>
</feature>
<sequence>MPAQPKLNPLRRAPSTRFEFRDDDSDSDSDDFDQPPSASGHHPVTGLGISLKGPTPPPDTGASGYETVPVQPPPRNPRRLTVQHKQTFRPTSSVYSENSPPLAPHDPEQPSTLASHHFQRYGGGEEISPPSSPEPSYSQPRRPPVLPPGDVSPIEEEYEETAQGAFEPQPYGRNQHAQQHLYYPGPGPRPAPPNHDAAPSINMMRRGQRKLSDAALRDTHANRALPSQQARNPGPGFPMFDPVTGERLDSAHGRPLNRPLPGAPYGPGQGFARQQSPPPLAGPQPRMASVGDRMMRMASPEPRNSRPDPAAGAFTANRPGWRGPSGRTAIVDPVRDNPAVPPLRIPDRNGRRVVSQQAPGPGQRPELSLGIPRRDEIPPPPRAGAQMGYAPRDPGQRVMSSSQIHPQSATTPRPVRSPVYPNPPHSAITPRGDAPFVAAQQLQRDSTGPPPPPRAFSPVSPTNTSPVNYSPQPNSVRRKPTPTYANHQPQDSVSSVYSQQQPEVLMPKQQPHAPQPAAANPPPADEPWMQPPSRFSVTTYATSISTTATPRESLDDFHHNRDSQPPVPRIPQQHRPQSPKEEEPAQSIMNRSRPKLEGFNYNKKDQAPIVVSLKDQIISPYETVVERESPAARDHRAAAIGVANGSKPAPRRVSATPSDVNKSLPPAPPELEALSLYNGADGKSSPKSPKDLSASERVALYDAQIQALGNRRINITRSIKQMTELMPTDNILNSEAVRRKREVEKQKVEALKTELAEVQREMYELGLKLHRAYKRQEKEASFEPTTLWVRRVTG</sequence>
<evidence type="ECO:0000313" key="3">
    <source>
        <dbReference type="EMBL" id="KAA8633140.1"/>
    </source>
</evidence>
<proteinExistence type="predicted"/>
<evidence type="ECO:0000256" key="1">
    <source>
        <dbReference type="SAM" id="Coils"/>
    </source>
</evidence>
<feature type="compositionally biased region" description="Basic and acidic residues" evidence="2">
    <location>
        <begin position="552"/>
        <end position="562"/>
    </location>
</feature>
<name>A0A8S8ZW11_SORMA</name>